<dbReference type="PANTHER" id="PTHR44858">
    <property type="entry name" value="TETRATRICOPEPTIDE REPEAT PROTEIN 6"/>
    <property type="match status" value="1"/>
</dbReference>
<keyword evidence="2 10" id="KW-0732">Signal</keyword>
<feature type="chain" id="PRO_5012628538" description="Lipoprotein NlpI" evidence="10">
    <location>
        <begin position="25"/>
        <end position="298"/>
    </location>
</feature>
<comment type="subcellular location">
    <subcellularLocation>
        <location evidence="8">Cell membrane</location>
    </subcellularLocation>
</comment>
<dbReference type="EMBL" id="OBEB01000005">
    <property type="protein sequence ID" value="SNY54107.1"/>
    <property type="molecule type" value="Genomic_DNA"/>
</dbReference>
<dbReference type="InterPro" id="IPR011990">
    <property type="entry name" value="TPR-like_helical_dom_sf"/>
</dbReference>
<evidence type="ECO:0000256" key="7">
    <source>
        <dbReference type="ARBA" id="ARBA00023288"/>
    </source>
</evidence>
<evidence type="ECO:0000256" key="3">
    <source>
        <dbReference type="ARBA" id="ARBA00022737"/>
    </source>
</evidence>
<keyword evidence="12" id="KW-1185">Reference proteome</keyword>
<dbReference type="PROSITE" id="PS50293">
    <property type="entry name" value="TPR_REGION"/>
    <property type="match status" value="1"/>
</dbReference>
<accession>A0A285J2L4</accession>
<dbReference type="InterPro" id="IPR050498">
    <property type="entry name" value="Ycf3"/>
</dbReference>
<protein>
    <recommendedName>
        <fullName evidence="8">Lipoprotein NlpI</fullName>
    </recommendedName>
</protein>
<evidence type="ECO:0000313" key="12">
    <source>
        <dbReference type="Proteomes" id="UP000219353"/>
    </source>
</evidence>
<dbReference type="OrthoDB" id="509324at2"/>
<dbReference type="Pfam" id="PF13181">
    <property type="entry name" value="TPR_8"/>
    <property type="match status" value="2"/>
</dbReference>
<feature type="repeat" description="TPR" evidence="9">
    <location>
        <begin position="134"/>
        <end position="167"/>
    </location>
</feature>
<evidence type="ECO:0000256" key="2">
    <source>
        <dbReference type="ARBA" id="ARBA00022729"/>
    </source>
</evidence>
<proteinExistence type="predicted"/>
<keyword evidence="7 11" id="KW-0449">Lipoprotein</keyword>
<dbReference type="SUPFAM" id="SSF48452">
    <property type="entry name" value="TPR-like"/>
    <property type="match status" value="1"/>
</dbReference>
<feature type="repeat" description="TPR" evidence="9">
    <location>
        <begin position="66"/>
        <end position="99"/>
    </location>
</feature>
<reference evidence="12" key="1">
    <citation type="submission" date="2017-09" db="EMBL/GenBank/DDBJ databases">
        <authorList>
            <person name="Varghese N."/>
            <person name="Submissions S."/>
        </authorList>
    </citation>
    <scope>NUCLEOTIDE SEQUENCE [LARGE SCALE GENOMIC DNA]</scope>
    <source>
        <strain evidence="12">CGMCC 1.12461</strain>
    </source>
</reference>
<dbReference type="GO" id="GO:0005886">
    <property type="term" value="C:plasma membrane"/>
    <property type="evidence" value="ECO:0007669"/>
    <property type="project" value="UniProtKB-SubCell"/>
</dbReference>
<keyword evidence="1 8" id="KW-1003">Cell membrane</keyword>
<evidence type="ECO:0000256" key="9">
    <source>
        <dbReference type="PROSITE-ProRule" id="PRU00339"/>
    </source>
</evidence>
<keyword evidence="6" id="KW-0564">Palmitate</keyword>
<keyword evidence="3" id="KW-0677">Repeat</keyword>
<evidence type="ECO:0000256" key="4">
    <source>
        <dbReference type="ARBA" id="ARBA00022803"/>
    </source>
</evidence>
<comment type="function">
    <text evidence="8">May be involved in cell division.</text>
</comment>
<dbReference type="Gene3D" id="1.25.40.10">
    <property type="entry name" value="Tetratricopeptide repeat domain"/>
    <property type="match status" value="1"/>
</dbReference>
<dbReference type="PIRSF" id="PIRSF004654">
    <property type="entry name" value="NlpI"/>
    <property type="match status" value="1"/>
</dbReference>
<evidence type="ECO:0000256" key="10">
    <source>
        <dbReference type="SAM" id="SignalP"/>
    </source>
</evidence>
<organism evidence="11 12">
    <name type="scientific">Arsukibacterium tuosuense</name>
    <dbReference type="NCBI Taxonomy" id="1323745"/>
    <lineage>
        <taxon>Bacteria</taxon>
        <taxon>Pseudomonadati</taxon>
        <taxon>Pseudomonadota</taxon>
        <taxon>Gammaproteobacteria</taxon>
        <taxon>Chromatiales</taxon>
        <taxon>Chromatiaceae</taxon>
        <taxon>Arsukibacterium</taxon>
    </lineage>
</organism>
<comment type="subunit">
    <text evidence="8">Homodimer.</text>
</comment>
<evidence type="ECO:0000313" key="11">
    <source>
        <dbReference type="EMBL" id="SNY54107.1"/>
    </source>
</evidence>
<gene>
    <name evidence="11" type="ORF">SAMN06297280_2568</name>
</gene>
<dbReference type="Pfam" id="PF13176">
    <property type="entry name" value="TPR_7"/>
    <property type="match status" value="1"/>
</dbReference>
<evidence type="ECO:0000256" key="5">
    <source>
        <dbReference type="ARBA" id="ARBA00023136"/>
    </source>
</evidence>
<dbReference type="PROSITE" id="PS51257">
    <property type="entry name" value="PROKAR_LIPOPROTEIN"/>
    <property type="match status" value="1"/>
</dbReference>
<dbReference type="Proteomes" id="UP000219353">
    <property type="component" value="Unassembled WGS sequence"/>
</dbReference>
<dbReference type="PROSITE" id="PS50005">
    <property type="entry name" value="TPR"/>
    <property type="match status" value="3"/>
</dbReference>
<evidence type="ECO:0000256" key="6">
    <source>
        <dbReference type="ARBA" id="ARBA00023139"/>
    </source>
</evidence>
<dbReference type="PANTHER" id="PTHR44858:SF1">
    <property type="entry name" value="UDP-N-ACETYLGLUCOSAMINE--PEPTIDE N-ACETYLGLUCOSAMINYLTRANSFERASE SPINDLY-RELATED"/>
    <property type="match status" value="1"/>
</dbReference>
<dbReference type="SMART" id="SM00028">
    <property type="entry name" value="TPR"/>
    <property type="match status" value="4"/>
</dbReference>
<dbReference type="InterPro" id="IPR019734">
    <property type="entry name" value="TPR_rpt"/>
</dbReference>
<dbReference type="NCBIfam" id="NF008391">
    <property type="entry name" value="PRK11189.1"/>
    <property type="match status" value="1"/>
</dbReference>
<feature type="signal peptide" evidence="10">
    <location>
        <begin position="1"/>
        <end position="24"/>
    </location>
</feature>
<sequence length="298" mass="33898">MFSVKSGVVALILALLTLSGCATTQPSSSAAWLTPEPLAVPYRTELAIARLTEILQRAELTEEQSARLYYDRGVMYDSAGLRSLARLDFMRALRLKPDMADAYNFVGIHYTLSGNFDQAYEAFDSALELAPDYEYAYLNRGIALYYAGRADLAVPDFERFLQLRPADPYRVVWLYLAESDLSAAAANERLAENLTQLAADDWATNIPQFYHGDISEQQLLNSILNDLSGPRVLAERLCEVYFYLAKWHEAKRRPEQAIEYYKKVLATNVYEFVEHRYARLEMARLRGEALSGETDEFH</sequence>
<evidence type="ECO:0000256" key="8">
    <source>
        <dbReference type="PIRNR" id="PIRNR004654"/>
    </source>
</evidence>
<keyword evidence="5 8" id="KW-0472">Membrane</keyword>
<feature type="repeat" description="TPR" evidence="9">
    <location>
        <begin position="100"/>
        <end position="133"/>
    </location>
</feature>
<evidence type="ECO:0000256" key="1">
    <source>
        <dbReference type="ARBA" id="ARBA00022475"/>
    </source>
</evidence>
<keyword evidence="4 9" id="KW-0802">TPR repeat</keyword>
<dbReference type="InterPro" id="IPR023605">
    <property type="entry name" value="Lipoprotein_NlpI"/>
</dbReference>
<name>A0A285J2L4_9GAMM</name>
<dbReference type="AlphaFoldDB" id="A0A285J2L4"/>